<dbReference type="Proteomes" id="UP001597018">
    <property type="component" value="Unassembled WGS sequence"/>
</dbReference>
<reference evidence="2" key="1">
    <citation type="journal article" date="2019" name="Int. J. Syst. Evol. Microbiol.">
        <title>The Global Catalogue of Microorganisms (GCM) 10K type strain sequencing project: providing services to taxonomists for standard genome sequencing and annotation.</title>
        <authorList>
            <consortium name="The Broad Institute Genomics Platform"/>
            <consortium name="The Broad Institute Genome Sequencing Center for Infectious Disease"/>
            <person name="Wu L."/>
            <person name="Ma J."/>
        </authorList>
    </citation>
    <scope>NUCLEOTIDE SEQUENCE [LARGE SCALE GENOMIC DNA]</scope>
    <source>
        <strain evidence="2">CCUG 56401</strain>
    </source>
</reference>
<comment type="caution">
    <text evidence="1">The sequence shown here is derived from an EMBL/GenBank/DDBJ whole genome shotgun (WGS) entry which is preliminary data.</text>
</comment>
<dbReference type="EMBL" id="JBHTIW010000024">
    <property type="protein sequence ID" value="MFD0922732.1"/>
    <property type="molecule type" value="Genomic_DNA"/>
</dbReference>
<gene>
    <name evidence="1" type="ORF">ACFQ16_23545</name>
</gene>
<dbReference type="SUPFAM" id="SSF52540">
    <property type="entry name" value="P-loop containing nucleoside triphosphate hydrolases"/>
    <property type="match status" value="1"/>
</dbReference>
<dbReference type="Pfam" id="PF10923">
    <property type="entry name" value="BrxC_BrxD"/>
    <property type="match status" value="2"/>
</dbReference>
<evidence type="ECO:0000313" key="1">
    <source>
        <dbReference type="EMBL" id="MFD0922732.1"/>
    </source>
</evidence>
<keyword evidence="2" id="KW-1185">Reference proteome</keyword>
<accession>A0ABW3FXW0</accession>
<keyword evidence="1" id="KW-0067">ATP-binding</keyword>
<dbReference type="RefSeq" id="WP_345601562.1">
    <property type="nucleotide sequence ID" value="NZ_BAABLT010000038.1"/>
</dbReference>
<protein>
    <submittedName>
        <fullName evidence="1">BREX system ATP-binding domain-containing protein</fullName>
    </submittedName>
</protein>
<dbReference type="GO" id="GO:0005524">
    <property type="term" value="F:ATP binding"/>
    <property type="evidence" value="ECO:0007669"/>
    <property type="project" value="UniProtKB-KW"/>
</dbReference>
<sequence length="397" mass="43672">MSTSPAWERQIIESLRAGVPNSGAVDALGSAQTAIEDEFTALLGRVGTGGGMLLGGGFGSGKSHLMRHLGLLARREGYVVSHVVVSKETPLYDPVKVAWAALDRAVLPDGTGPAVENIAAALEPRRAEYGDLMLAVNAPGSEFDARFAATLLLHANCKPQDDFHHAIVRFWAGDNLSTPELRRRLRRMGEKPAIGRVAPAELARQRIRFAAHLMKAAGYRGWIVFFDEVELIARYPLISRAKAYAEIGRWFPSGDTGPRAPVSAVFALTDDFPAAVLDARREKEKLPARLRNRKAAGTAELADRATYGMDVISRALRVLAPPDDTELDHAYRRIKELHGAAYDWSPPDVPGLARSGSNRMRQYLRAWINEWDLVRLDPSYRPHTRADRLPADLYGAE</sequence>
<keyword evidence="1" id="KW-0547">Nucleotide-binding</keyword>
<dbReference type="InterPro" id="IPR027417">
    <property type="entry name" value="P-loop_NTPase"/>
</dbReference>
<name>A0ABW3FXW0_9PSEU</name>
<proteinExistence type="predicted"/>
<evidence type="ECO:0000313" key="2">
    <source>
        <dbReference type="Proteomes" id="UP001597018"/>
    </source>
</evidence>
<organism evidence="1 2">
    <name type="scientific">Saccharopolyspora rosea</name>
    <dbReference type="NCBI Taxonomy" id="524884"/>
    <lineage>
        <taxon>Bacteria</taxon>
        <taxon>Bacillati</taxon>
        <taxon>Actinomycetota</taxon>
        <taxon>Actinomycetes</taxon>
        <taxon>Pseudonocardiales</taxon>
        <taxon>Pseudonocardiaceae</taxon>
        <taxon>Saccharopolyspora</taxon>
    </lineage>
</organism>
<dbReference type="InterPro" id="IPR021228">
    <property type="entry name" value="BrxD"/>
</dbReference>